<reference evidence="7 8" key="1">
    <citation type="submission" date="2024-06" db="EMBL/GenBank/DDBJ databases">
        <title>The Natural Products Discovery Center: Release of the First 8490 Sequenced Strains for Exploring Actinobacteria Biosynthetic Diversity.</title>
        <authorList>
            <person name="Kalkreuter E."/>
            <person name="Kautsar S.A."/>
            <person name="Yang D."/>
            <person name="Bader C.D."/>
            <person name="Teijaro C.N."/>
            <person name="Fluegel L."/>
            <person name="Davis C.M."/>
            <person name="Simpson J.R."/>
            <person name="Lauterbach L."/>
            <person name="Steele A.D."/>
            <person name="Gui C."/>
            <person name="Meng S."/>
            <person name="Li G."/>
            <person name="Viehrig K."/>
            <person name="Ye F."/>
            <person name="Su P."/>
            <person name="Kiefer A.F."/>
            <person name="Nichols A."/>
            <person name="Cepeda A.J."/>
            <person name="Yan W."/>
            <person name="Fan B."/>
            <person name="Jiang Y."/>
            <person name="Adhikari A."/>
            <person name="Zheng C.-J."/>
            <person name="Schuster L."/>
            <person name="Cowan T.M."/>
            <person name="Smanski M.J."/>
            <person name="Chevrette M.G."/>
            <person name="De Carvalho L.P.S."/>
            <person name="Shen B."/>
        </authorList>
    </citation>
    <scope>NUCLEOTIDE SEQUENCE [LARGE SCALE GENOMIC DNA]</scope>
    <source>
        <strain evidence="7 8">NPDC052347</strain>
    </source>
</reference>
<dbReference type="RefSeq" id="WP_109281510.1">
    <property type="nucleotide sequence ID" value="NZ_JBFAUK010000042.1"/>
</dbReference>
<dbReference type="EMBL" id="JBFAUK010000042">
    <property type="protein sequence ID" value="MEV5510903.1"/>
    <property type="molecule type" value="Genomic_DNA"/>
</dbReference>
<gene>
    <name evidence="7" type="ORF">AB0L16_31550</name>
</gene>
<proteinExistence type="predicted"/>
<evidence type="ECO:0000256" key="4">
    <source>
        <dbReference type="ARBA" id="ARBA00023136"/>
    </source>
</evidence>
<keyword evidence="3 5" id="KW-1133">Transmembrane helix</keyword>
<evidence type="ECO:0000256" key="1">
    <source>
        <dbReference type="ARBA" id="ARBA00004141"/>
    </source>
</evidence>
<evidence type="ECO:0000256" key="3">
    <source>
        <dbReference type="ARBA" id="ARBA00022989"/>
    </source>
</evidence>
<keyword evidence="4 5" id="KW-0472">Membrane</keyword>
<feature type="transmembrane region" description="Helical" evidence="5">
    <location>
        <begin position="149"/>
        <end position="165"/>
    </location>
</feature>
<dbReference type="InterPro" id="IPR022764">
    <property type="entry name" value="Peptidase_S54_rhomboid_dom"/>
</dbReference>
<keyword evidence="7" id="KW-0645">Protease</keyword>
<comment type="subcellular location">
    <subcellularLocation>
        <location evidence="1">Membrane</location>
        <topology evidence="1">Multi-pass membrane protein</topology>
    </subcellularLocation>
</comment>
<dbReference type="SUPFAM" id="SSF144091">
    <property type="entry name" value="Rhomboid-like"/>
    <property type="match status" value="1"/>
</dbReference>
<evidence type="ECO:0000313" key="8">
    <source>
        <dbReference type="Proteomes" id="UP001552594"/>
    </source>
</evidence>
<sequence>MNAHVITLYAGAVAVIGPGMQIIAARTTGRRTAPPQLLAALWRRPVPWAAAGLLAVMVVMALVQTAVPGVMGHLERTPDGPWWRAVTALLVQTSGWTQLTFNLAALVGIAPAAERLLGPVLMPVVFLLSGIAAHAVSMAGWSVHGGGDSVGLCGLVGALACAYALTGERAGLRWTALLVPVAGALLCVLRNNHGIGLLAGSVLGAALTLGSATVRTRARCAP</sequence>
<feature type="transmembrane region" description="Helical" evidence="5">
    <location>
        <begin position="87"/>
        <end position="108"/>
    </location>
</feature>
<evidence type="ECO:0000313" key="7">
    <source>
        <dbReference type="EMBL" id="MEV5510903.1"/>
    </source>
</evidence>
<dbReference type="Gene3D" id="1.20.1540.10">
    <property type="entry name" value="Rhomboid-like"/>
    <property type="match status" value="1"/>
</dbReference>
<evidence type="ECO:0000259" key="6">
    <source>
        <dbReference type="Pfam" id="PF01694"/>
    </source>
</evidence>
<dbReference type="Pfam" id="PF01694">
    <property type="entry name" value="Rhomboid"/>
    <property type="match status" value="1"/>
</dbReference>
<feature type="transmembrane region" description="Helical" evidence="5">
    <location>
        <begin position="6"/>
        <end position="25"/>
    </location>
</feature>
<feature type="transmembrane region" description="Helical" evidence="5">
    <location>
        <begin position="120"/>
        <end position="143"/>
    </location>
</feature>
<accession>A0ABV3K7G7</accession>
<dbReference type="EC" id="3.4.21.105" evidence="7"/>
<dbReference type="GO" id="GO:0008233">
    <property type="term" value="F:peptidase activity"/>
    <property type="evidence" value="ECO:0007669"/>
    <property type="project" value="UniProtKB-KW"/>
</dbReference>
<dbReference type="GO" id="GO:0006508">
    <property type="term" value="P:proteolysis"/>
    <property type="evidence" value="ECO:0007669"/>
    <property type="project" value="UniProtKB-KW"/>
</dbReference>
<keyword evidence="2 5" id="KW-0812">Transmembrane</keyword>
<name>A0ABV3K7G7_STRON</name>
<keyword evidence="8" id="KW-1185">Reference proteome</keyword>
<feature type="transmembrane region" description="Helical" evidence="5">
    <location>
        <begin position="172"/>
        <end position="189"/>
    </location>
</feature>
<feature type="transmembrane region" description="Helical" evidence="5">
    <location>
        <begin position="195"/>
        <end position="214"/>
    </location>
</feature>
<keyword evidence="7" id="KW-0378">Hydrolase</keyword>
<evidence type="ECO:0000256" key="5">
    <source>
        <dbReference type="SAM" id="Phobius"/>
    </source>
</evidence>
<evidence type="ECO:0000256" key="2">
    <source>
        <dbReference type="ARBA" id="ARBA00022692"/>
    </source>
</evidence>
<dbReference type="Proteomes" id="UP001552594">
    <property type="component" value="Unassembled WGS sequence"/>
</dbReference>
<organism evidence="7 8">
    <name type="scientific">Streptomyces orinoci</name>
    <name type="common">Streptoverticillium orinoci</name>
    <dbReference type="NCBI Taxonomy" id="67339"/>
    <lineage>
        <taxon>Bacteria</taxon>
        <taxon>Bacillati</taxon>
        <taxon>Actinomycetota</taxon>
        <taxon>Actinomycetes</taxon>
        <taxon>Kitasatosporales</taxon>
        <taxon>Streptomycetaceae</taxon>
        <taxon>Streptomyces</taxon>
    </lineage>
</organism>
<feature type="transmembrane region" description="Helical" evidence="5">
    <location>
        <begin position="46"/>
        <end position="67"/>
    </location>
</feature>
<comment type="caution">
    <text evidence="7">The sequence shown here is derived from an EMBL/GenBank/DDBJ whole genome shotgun (WGS) entry which is preliminary data.</text>
</comment>
<protein>
    <submittedName>
        <fullName evidence="7">Rhomboid family intramembrane serine protease</fullName>
        <ecNumber evidence="7">3.4.21.105</ecNumber>
    </submittedName>
</protein>
<feature type="domain" description="Peptidase S54 rhomboid" evidence="6">
    <location>
        <begin position="81"/>
        <end position="190"/>
    </location>
</feature>
<dbReference type="InterPro" id="IPR035952">
    <property type="entry name" value="Rhomboid-like_sf"/>
</dbReference>